<evidence type="ECO:0000313" key="2">
    <source>
        <dbReference type="EMBL" id="QHT68028.1"/>
    </source>
</evidence>
<evidence type="ECO:0000313" key="3">
    <source>
        <dbReference type="Proteomes" id="UP000480178"/>
    </source>
</evidence>
<dbReference type="GO" id="GO:0090313">
    <property type="term" value="P:regulation of protein targeting to membrane"/>
    <property type="evidence" value="ECO:0007669"/>
    <property type="project" value="TreeGrafter"/>
</dbReference>
<feature type="region of interest" description="Disordered" evidence="1">
    <location>
        <begin position="801"/>
        <end position="830"/>
    </location>
</feature>
<proteinExistence type="predicted"/>
<organism evidence="2 3">
    <name type="scientific">Rhodocytophaga rosea</name>
    <dbReference type="NCBI Taxonomy" id="2704465"/>
    <lineage>
        <taxon>Bacteria</taxon>
        <taxon>Pseudomonadati</taxon>
        <taxon>Bacteroidota</taxon>
        <taxon>Cytophagia</taxon>
        <taxon>Cytophagales</taxon>
        <taxon>Rhodocytophagaceae</taxon>
        <taxon>Rhodocytophaga</taxon>
    </lineage>
</organism>
<protein>
    <recommendedName>
        <fullName evidence="4">AsmA-like C-terminal domain-containing protein</fullName>
    </recommendedName>
</protein>
<dbReference type="Proteomes" id="UP000480178">
    <property type="component" value="Chromosome"/>
</dbReference>
<name>A0A6C0GJ21_9BACT</name>
<dbReference type="InterPro" id="IPR052894">
    <property type="entry name" value="AsmA-related"/>
</dbReference>
<evidence type="ECO:0000256" key="1">
    <source>
        <dbReference type="SAM" id="MobiDB-lite"/>
    </source>
</evidence>
<dbReference type="PANTHER" id="PTHR30441">
    <property type="entry name" value="DUF748 DOMAIN-CONTAINING PROTEIN"/>
    <property type="match status" value="1"/>
</dbReference>
<dbReference type="AlphaFoldDB" id="A0A6C0GJ21"/>
<keyword evidence="3" id="KW-1185">Reference proteome</keyword>
<feature type="compositionally biased region" description="Basic and acidic residues" evidence="1">
    <location>
        <begin position="814"/>
        <end position="830"/>
    </location>
</feature>
<dbReference type="GO" id="GO:0005886">
    <property type="term" value="C:plasma membrane"/>
    <property type="evidence" value="ECO:0007669"/>
    <property type="project" value="TreeGrafter"/>
</dbReference>
<reference evidence="2 3" key="1">
    <citation type="submission" date="2020-01" db="EMBL/GenBank/DDBJ databases">
        <authorList>
            <person name="Kim M.K."/>
        </authorList>
    </citation>
    <scope>NUCLEOTIDE SEQUENCE [LARGE SCALE GENOMIC DNA]</scope>
    <source>
        <strain evidence="2 3">172606-1</strain>
    </source>
</reference>
<gene>
    <name evidence="2" type="ORF">GXP67_15950</name>
</gene>
<dbReference type="KEGG" id="rhoz:GXP67_15950"/>
<dbReference type="EMBL" id="CP048222">
    <property type="protein sequence ID" value="QHT68028.1"/>
    <property type="molecule type" value="Genomic_DNA"/>
</dbReference>
<dbReference type="PANTHER" id="PTHR30441:SF8">
    <property type="entry name" value="DUF748 DOMAIN-CONTAINING PROTEIN"/>
    <property type="match status" value="1"/>
</dbReference>
<evidence type="ECO:0008006" key="4">
    <source>
        <dbReference type="Google" id="ProtNLM"/>
    </source>
</evidence>
<dbReference type="RefSeq" id="WP_162444049.1">
    <property type="nucleotide sequence ID" value="NZ_CP048222.1"/>
</dbReference>
<sequence length="830" mass="93962">MKKLFLYSLAACLVILVTATSIIYIYQDQIIRLFVNELNKSLTAKVAVKKIELSLFDKFPQVALSFTQLEIEGALPEHKKPLAKADRLYLTFDFWNIFSGKYKVNEVFLEEADVQIMVDKKGDENYQIFKKGDSTGTSQEVNFDLEQIHLNKVKVIYTDLKNEQVYDLFANETAASLQVKAEEVFVTLKGSLKSHAINIGKYRYFTDKDISLESKLVYHLGKRYLQIKPSVVEVKRSAFLVEGIFENHSQGNIDLQLKGQNTDIQTIVSLLPTQYSNELSVYKSKGKVYFDSQIKGPTFRGSVPAIQVQFGCEDASLYQQDIGKRIENTFVTGRFSNGKKFNRSTSSIELTNIKGVLEGKPFTGNFSMSNFDNPYLNFDISGQLDVASLLAFYPLKEFAQANGSLLADISFEGKLMDLRAKAVNQFVRTSGNIQIKDVSFQLTDNPVPFRQINGGFAFDKSDLMVNNLQGYAGNSDFTINGSFKNILAYIFFKDQRLEAEAELSSKMLDFDQLLSKNADLDTEAKQKNASADNYRFAISPGLALDITCKVDQLKFRRFKASQIEGNLQVANQMAKGRDIRFKAADGNIQMEGTLDARQSERMQVNCDAAFKNIAIDSVFFMFENFDQEFITDKHLRGQVTALVQTSMTFNSQLDLDAASLQADAQTLVANGGLINFDPMQKLSKFINEQDLANIRFSEMENNIHIANRTVYIPEMEIRSNVSNISIRGTHTFDQVMDYRLKIPTYNLSRKRAVAVADGEKTSNLFLSIKGTADDYKIAYDQEAVKEKIKEDIKEEKQELKSLFKSKKTQPDPSETAKKKTAETKEEFFDW</sequence>
<accession>A0A6C0GJ21</accession>